<name>A0A6J6GKS5_9ZZZZ</name>
<organism evidence="1">
    <name type="scientific">freshwater metagenome</name>
    <dbReference type="NCBI Taxonomy" id="449393"/>
    <lineage>
        <taxon>unclassified sequences</taxon>
        <taxon>metagenomes</taxon>
        <taxon>ecological metagenomes</taxon>
    </lineage>
</organism>
<proteinExistence type="predicted"/>
<gene>
    <name evidence="1" type="ORF">UFOPK1791_00911</name>
</gene>
<evidence type="ECO:0000313" key="1">
    <source>
        <dbReference type="EMBL" id="CAB4597448.1"/>
    </source>
</evidence>
<dbReference type="EMBL" id="CAEZUF010000096">
    <property type="protein sequence ID" value="CAB4597448.1"/>
    <property type="molecule type" value="Genomic_DNA"/>
</dbReference>
<dbReference type="AlphaFoldDB" id="A0A6J6GKS5"/>
<protein>
    <submittedName>
        <fullName evidence="1">Unannotated protein</fullName>
    </submittedName>
</protein>
<sequence length="87" mass="10055">MHRALQVPYVDKYFDLLLHTWANKSYEESTTIIDGLFPMYVTNQSTLDKANHWLDVTGKDGHASLRRHVAEARDSLQRALKVQAKDK</sequence>
<reference evidence="1" key="1">
    <citation type="submission" date="2020-05" db="EMBL/GenBank/DDBJ databases">
        <authorList>
            <person name="Chiriac C."/>
            <person name="Salcher M."/>
            <person name="Ghai R."/>
            <person name="Kavagutti S V."/>
        </authorList>
    </citation>
    <scope>NUCLEOTIDE SEQUENCE</scope>
</reference>
<accession>A0A6J6GKS5</accession>